<proteinExistence type="predicted"/>
<protein>
    <submittedName>
        <fullName evidence="7">Glyoxylase-like metal-dependent hydrolase (Beta-lactamase superfamily II)</fullName>
    </submittedName>
</protein>
<dbReference type="EMBL" id="JAVDQG010000002">
    <property type="protein sequence ID" value="MDR6224847.1"/>
    <property type="molecule type" value="Genomic_DNA"/>
</dbReference>
<dbReference type="CDD" id="cd06262">
    <property type="entry name" value="metallo-hydrolase-like_MBL-fold"/>
    <property type="match status" value="1"/>
</dbReference>
<comment type="caution">
    <text evidence="7">The sequence shown here is derived from an EMBL/GenBank/DDBJ whole genome shotgun (WGS) entry which is preliminary data.</text>
</comment>
<reference evidence="7 8" key="1">
    <citation type="submission" date="2023-07" db="EMBL/GenBank/DDBJ databases">
        <title>Genomic Encyclopedia of Type Strains, Phase IV (KMG-IV): sequencing the most valuable type-strain genomes for metagenomic binning, comparative biology and taxonomic classification.</title>
        <authorList>
            <person name="Goeker M."/>
        </authorList>
    </citation>
    <scope>NUCLEOTIDE SEQUENCE [LARGE SCALE GENOMIC DNA]</scope>
    <source>
        <strain evidence="7 8">DSM 45903</strain>
    </source>
</reference>
<keyword evidence="4" id="KW-0862">Zinc</keyword>
<keyword evidence="2" id="KW-0479">Metal-binding</keyword>
<dbReference type="InterPro" id="IPR001279">
    <property type="entry name" value="Metallo-B-lactamas"/>
</dbReference>
<dbReference type="PANTHER" id="PTHR46233:SF3">
    <property type="entry name" value="HYDROXYACYLGLUTATHIONE HYDROLASE GLOC"/>
    <property type="match status" value="1"/>
</dbReference>
<accession>A0ABU1IJA2</accession>
<dbReference type="Pfam" id="PF00753">
    <property type="entry name" value="Lactamase_B"/>
    <property type="match status" value="1"/>
</dbReference>
<organism evidence="7 8">
    <name type="scientific">Desmospora profundinema</name>
    <dbReference type="NCBI Taxonomy" id="1571184"/>
    <lineage>
        <taxon>Bacteria</taxon>
        <taxon>Bacillati</taxon>
        <taxon>Bacillota</taxon>
        <taxon>Bacilli</taxon>
        <taxon>Bacillales</taxon>
        <taxon>Thermoactinomycetaceae</taxon>
        <taxon>Desmospora</taxon>
    </lineage>
</organism>
<sequence length="213" mass="23438">MLQVETYSLGPVMTNAYLVYDETTGKGIVFDPGSEPLELINRIEERTLHVEAIILTHAHFDHIGGLTEVRERTKAPVYIHQEENTWLSDPRLNGSALFPGISEVACQPADQLLQGGERLHFLGKTFQVHHTPGHSPGSLSFTVDGMIFSGDVLFAGSIGRTDLPGGNYSRLMRSIHDTLMELPEETVVYPGHGPSTTIGREQETNPFVTGMLD</sequence>
<evidence type="ECO:0000313" key="7">
    <source>
        <dbReference type="EMBL" id="MDR6224847.1"/>
    </source>
</evidence>
<evidence type="ECO:0000256" key="2">
    <source>
        <dbReference type="ARBA" id="ARBA00022723"/>
    </source>
</evidence>
<evidence type="ECO:0000256" key="1">
    <source>
        <dbReference type="ARBA" id="ARBA00001947"/>
    </source>
</evidence>
<feature type="domain" description="Metallo-beta-lactamase" evidence="6">
    <location>
        <begin position="13"/>
        <end position="192"/>
    </location>
</feature>
<evidence type="ECO:0000256" key="3">
    <source>
        <dbReference type="ARBA" id="ARBA00022801"/>
    </source>
</evidence>
<dbReference type="PANTHER" id="PTHR46233">
    <property type="entry name" value="HYDROXYACYLGLUTATHIONE HYDROLASE GLOC"/>
    <property type="match status" value="1"/>
</dbReference>
<evidence type="ECO:0000259" key="6">
    <source>
        <dbReference type="SMART" id="SM00849"/>
    </source>
</evidence>
<dbReference type="SMART" id="SM00849">
    <property type="entry name" value="Lactamase_B"/>
    <property type="match status" value="1"/>
</dbReference>
<name>A0ABU1IJA2_9BACL</name>
<dbReference type="Gene3D" id="3.60.15.10">
    <property type="entry name" value="Ribonuclease Z/Hydroxyacylglutathione hydrolase-like"/>
    <property type="match status" value="1"/>
</dbReference>
<dbReference type="Proteomes" id="UP001185012">
    <property type="component" value="Unassembled WGS sequence"/>
</dbReference>
<feature type="region of interest" description="Disordered" evidence="5">
    <location>
        <begin position="194"/>
        <end position="213"/>
    </location>
</feature>
<gene>
    <name evidence="7" type="ORF">JOE21_000838</name>
</gene>
<dbReference type="InterPro" id="IPR051453">
    <property type="entry name" value="MBL_Glyoxalase_II"/>
</dbReference>
<keyword evidence="8" id="KW-1185">Reference proteome</keyword>
<evidence type="ECO:0000256" key="4">
    <source>
        <dbReference type="ARBA" id="ARBA00022833"/>
    </source>
</evidence>
<comment type="cofactor">
    <cofactor evidence="1">
        <name>Zn(2+)</name>
        <dbReference type="ChEBI" id="CHEBI:29105"/>
    </cofactor>
</comment>
<feature type="compositionally biased region" description="Polar residues" evidence="5">
    <location>
        <begin position="194"/>
        <end position="207"/>
    </location>
</feature>
<dbReference type="InterPro" id="IPR036866">
    <property type="entry name" value="RibonucZ/Hydroxyglut_hydro"/>
</dbReference>
<evidence type="ECO:0000256" key="5">
    <source>
        <dbReference type="SAM" id="MobiDB-lite"/>
    </source>
</evidence>
<evidence type="ECO:0000313" key="8">
    <source>
        <dbReference type="Proteomes" id="UP001185012"/>
    </source>
</evidence>
<dbReference type="SUPFAM" id="SSF56281">
    <property type="entry name" value="Metallo-hydrolase/oxidoreductase"/>
    <property type="match status" value="1"/>
</dbReference>
<keyword evidence="3" id="KW-0378">Hydrolase</keyword>